<dbReference type="GO" id="GO:0050660">
    <property type="term" value="F:flavin adenine dinucleotide binding"/>
    <property type="evidence" value="ECO:0007669"/>
    <property type="project" value="InterPro"/>
</dbReference>
<dbReference type="Gene3D" id="3.50.50.60">
    <property type="entry name" value="FAD/NAD(P)-binding domain"/>
    <property type="match status" value="1"/>
</dbReference>
<name>A0A382GLA7_9ZZZZ</name>
<dbReference type="EMBL" id="UINC01056024">
    <property type="protein sequence ID" value="SVB75574.1"/>
    <property type="molecule type" value="Genomic_DNA"/>
</dbReference>
<dbReference type="InterPro" id="IPR007867">
    <property type="entry name" value="GMC_OxRtase_C"/>
</dbReference>
<reference evidence="6" key="1">
    <citation type="submission" date="2018-05" db="EMBL/GenBank/DDBJ databases">
        <authorList>
            <person name="Lanie J.A."/>
            <person name="Ng W.-L."/>
            <person name="Kazmierczak K.M."/>
            <person name="Andrzejewski T.M."/>
            <person name="Davidsen T.M."/>
            <person name="Wayne K.J."/>
            <person name="Tettelin H."/>
            <person name="Glass J.I."/>
            <person name="Rusch D."/>
            <person name="Podicherti R."/>
            <person name="Tsui H.-C.T."/>
            <person name="Winkler M.E."/>
        </authorList>
    </citation>
    <scope>NUCLEOTIDE SEQUENCE</scope>
</reference>
<protein>
    <recommendedName>
        <fullName evidence="5">Glucose-methanol-choline oxidoreductase N-terminal domain-containing protein</fullName>
    </recommendedName>
</protein>
<keyword evidence="4" id="KW-0274">FAD</keyword>
<dbReference type="SUPFAM" id="SSF51905">
    <property type="entry name" value="FAD/NAD(P)-binding domain"/>
    <property type="match status" value="1"/>
</dbReference>
<dbReference type="Pfam" id="PF05199">
    <property type="entry name" value="GMC_oxred_C"/>
    <property type="match status" value="1"/>
</dbReference>
<proteinExistence type="inferred from homology"/>
<dbReference type="PROSITE" id="PS00624">
    <property type="entry name" value="GMC_OXRED_2"/>
    <property type="match status" value="1"/>
</dbReference>
<evidence type="ECO:0000256" key="2">
    <source>
        <dbReference type="ARBA" id="ARBA00010790"/>
    </source>
</evidence>
<accession>A0A382GLA7</accession>
<dbReference type="InterPro" id="IPR036188">
    <property type="entry name" value="FAD/NAD-bd_sf"/>
</dbReference>
<feature type="domain" description="Glucose-methanol-choline oxidoreductase N-terminal" evidence="5">
    <location>
        <begin position="148"/>
        <end position="162"/>
    </location>
</feature>
<evidence type="ECO:0000256" key="1">
    <source>
        <dbReference type="ARBA" id="ARBA00001974"/>
    </source>
</evidence>
<dbReference type="PANTHER" id="PTHR11552:SF147">
    <property type="entry name" value="CHOLINE DEHYDROGENASE, MITOCHONDRIAL"/>
    <property type="match status" value="1"/>
</dbReference>
<keyword evidence="3" id="KW-0285">Flavoprotein</keyword>
<comment type="cofactor">
    <cofactor evidence="1">
        <name>FAD</name>
        <dbReference type="ChEBI" id="CHEBI:57692"/>
    </cofactor>
</comment>
<dbReference type="SUPFAM" id="SSF54373">
    <property type="entry name" value="FAD-linked reductases, C-terminal domain"/>
    <property type="match status" value="1"/>
</dbReference>
<dbReference type="Pfam" id="PF00732">
    <property type="entry name" value="GMC_oxred_N"/>
    <property type="match status" value="1"/>
</dbReference>
<evidence type="ECO:0000256" key="3">
    <source>
        <dbReference type="ARBA" id="ARBA00022630"/>
    </source>
</evidence>
<dbReference type="PIRSF" id="PIRSF000137">
    <property type="entry name" value="Alcohol_oxidase"/>
    <property type="match status" value="1"/>
</dbReference>
<evidence type="ECO:0000313" key="6">
    <source>
        <dbReference type="EMBL" id="SVB75574.1"/>
    </source>
</evidence>
<organism evidence="6">
    <name type="scientific">marine metagenome</name>
    <dbReference type="NCBI Taxonomy" id="408172"/>
    <lineage>
        <taxon>unclassified sequences</taxon>
        <taxon>metagenomes</taxon>
        <taxon>ecological metagenomes</taxon>
    </lineage>
</organism>
<evidence type="ECO:0000259" key="5">
    <source>
        <dbReference type="PROSITE" id="PS00624"/>
    </source>
</evidence>
<dbReference type="InterPro" id="IPR012132">
    <property type="entry name" value="GMC_OxRdtase"/>
</dbReference>
<dbReference type="GO" id="GO:0016614">
    <property type="term" value="F:oxidoreductase activity, acting on CH-OH group of donors"/>
    <property type="evidence" value="ECO:0007669"/>
    <property type="project" value="InterPro"/>
</dbReference>
<dbReference type="Gene3D" id="3.30.560.10">
    <property type="entry name" value="Glucose Oxidase, domain 3"/>
    <property type="match status" value="1"/>
</dbReference>
<evidence type="ECO:0000256" key="4">
    <source>
        <dbReference type="ARBA" id="ARBA00022827"/>
    </source>
</evidence>
<sequence>WENFGLKSWSYQKILPYFKKIENWSGGENQYRGSFGPLPINQSKNDNPLFKAFLNAASEAGHVNNPDMNGEYQEGFGMFDTTIHNGERASTTKYYLNPAKKRKNLSIFSNSFVEKIIFDGKKAIGIEVKIKNKIEKIYAEKELILSGGSINSPQLLMLSGIGDAAHLKEKGIKIIHDLKGVGKNLQDHLETYIMQECKTSDTLYTYTKLIPKVLAGIQWFLSKSGPCSQSYLEAGGFAKSSPEREIANVQFHFFPSFVIDHGLVNPSSHGYQLHASPNHPKSRGLITLNSSDPYDYPKILFNYLEHEDDLKQTRECIHVARKILSQASLTKHSGNEIGPGSDKQSDDELNEYIRSNAETAYHPCGTCKMGVDDMAVVDENLKVKGIQNLRVVDASVMPEIPSANLNAPTLMIAEKASDLILNN</sequence>
<dbReference type="AlphaFoldDB" id="A0A382GLA7"/>
<gene>
    <name evidence="6" type="ORF">METZ01_LOCUS228428</name>
</gene>
<dbReference type="InterPro" id="IPR000172">
    <property type="entry name" value="GMC_OxRdtase_N"/>
</dbReference>
<dbReference type="PANTHER" id="PTHR11552">
    <property type="entry name" value="GLUCOSE-METHANOL-CHOLINE GMC OXIDOREDUCTASE"/>
    <property type="match status" value="1"/>
</dbReference>
<comment type="similarity">
    <text evidence="2">Belongs to the GMC oxidoreductase family.</text>
</comment>
<feature type="non-terminal residue" evidence="6">
    <location>
        <position position="1"/>
    </location>
</feature>